<proteinExistence type="predicted"/>
<reference evidence="1" key="1">
    <citation type="journal article" date="2005" name="Environ. Microbiol.">
        <title>Genetic and functional properties of uncultivated thermophilic crenarchaeotes from a subsurface gold mine as revealed by analysis of genome fragments.</title>
        <authorList>
            <person name="Nunoura T."/>
            <person name="Hirayama H."/>
            <person name="Takami H."/>
            <person name="Oida H."/>
            <person name="Nishi S."/>
            <person name="Shimamura S."/>
            <person name="Suzuki Y."/>
            <person name="Inagaki F."/>
            <person name="Takai K."/>
            <person name="Nealson K.H."/>
            <person name="Horikoshi K."/>
        </authorList>
    </citation>
    <scope>NUCLEOTIDE SEQUENCE</scope>
</reference>
<dbReference type="EMBL" id="AP011758">
    <property type="protein sequence ID" value="BAL56810.1"/>
    <property type="molecule type" value="Genomic_DNA"/>
</dbReference>
<dbReference type="PANTHER" id="PTHR35869:SF1">
    <property type="entry name" value="OUTER-MEMBRANE LIPOPROTEIN CARRIER PROTEIN"/>
    <property type="match status" value="1"/>
</dbReference>
<name>H5SKX4_9ZZZZ</name>
<gene>
    <name evidence="1" type="ORF">HGMM_F42G09C36</name>
</gene>
<organism evidence="1">
    <name type="scientific">uncultured prokaryote</name>
    <dbReference type="NCBI Taxonomy" id="198431"/>
    <lineage>
        <taxon>unclassified sequences</taxon>
        <taxon>environmental samples</taxon>
    </lineage>
</organism>
<dbReference type="CDD" id="cd16325">
    <property type="entry name" value="LolA"/>
    <property type="match status" value="1"/>
</dbReference>
<dbReference type="InterPro" id="IPR029046">
    <property type="entry name" value="LolA/LolB/LppX"/>
</dbReference>
<sequence>MGRVWLTLAVGLWASVTAGNQLEGLSGKAKLDAVLAEISKAQAAVQTLAADFQQTKVSRLLKEPSVRKGVFYFQAPDQVRWEYRNPSETVVLVTAHAMVTYRPSERLAEKVELGRSQRKLFAFLSAGEPITNLSRHFSFALRDPGGEGDFVLILNPVTHQLKKRLHHVELVIERKSFLPVRVSYTESDGDTTTYEFSQIKINQPLPPNLFSLDLPPGVRVVELKLRGSE</sequence>
<protein>
    <submittedName>
        <fullName evidence="1">Outer membrane lipoprotein carrier protein LolA</fullName>
    </submittedName>
</protein>
<dbReference type="PANTHER" id="PTHR35869">
    <property type="entry name" value="OUTER-MEMBRANE LIPOPROTEIN CARRIER PROTEIN"/>
    <property type="match status" value="1"/>
</dbReference>
<dbReference type="Pfam" id="PF03548">
    <property type="entry name" value="LolA"/>
    <property type="match status" value="1"/>
</dbReference>
<accession>H5SKX4</accession>
<evidence type="ECO:0000313" key="1">
    <source>
        <dbReference type="EMBL" id="BAL56810.1"/>
    </source>
</evidence>
<dbReference type="SUPFAM" id="SSF89392">
    <property type="entry name" value="Prokaryotic lipoproteins and lipoprotein localization factors"/>
    <property type="match status" value="1"/>
</dbReference>
<dbReference type="AlphaFoldDB" id="H5SKX4"/>
<keyword evidence="1" id="KW-0449">Lipoprotein</keyword>
<reference evidence="1" key="2">
    <citation type="journal article" date="2012" name="PLoS ONE">
        <title>A Deeply Branching Thermophilic Bacterium with an Ancient Acetyl-CoA Pathway Dominates a Subsurface Ecosystem.</title>
        <authorList>
            <person name="Takami H."/>
            <person name="Noguchi H."/>
            <person name="Takaki Y."/>
            <person name="Uchiyama I."/>
            <person name="Toyoda A."/>
            <person name="Nishi S."/>
            <person name="Chee G.-J."/>
            <person name="Arai W."/>
            <person name="Nunoura T."/>
            <person name="Itoh T."/>
            <person name="Hattori M."/>
            <person name="Takai K."/>
        </authorList>
    </citation>
    <scope>NUCLEOTIDE SEQUENCE</scope>
</reference>
<dbReference type="Gene3D" id="2.50.20.10">
    <property type="entry name" value="Lipoprotein localisation LolA/LolB/LppX"/>
    <property type="match status" value="1"/>
</dbReference>
<dbReference type="InterPro" id="IPR004564">
    <property type="entry name" value="OM_lipoprot_carrier_LolA-like"/>
</dbReference>